<dbReference type="AlphaFoldDB" id="A0A1Y2BXJ6"/>
<sequence length="119" mass="13086">MDQLNQQYQFALAGTRSSSNTSTQCSTKGSSHSIAQDWSESNTNTSGASDEWAKSNGYSDSYTTGHSETSSKEHLVSDFTSKMFSNSFNKETGWVNKESTSDTKIKGYTYGNSFLTNLK</sequence>
<evidence type="ECO:0000313" key="2">
    <source>
        <dbReference type="EMBL" id="ORY39468.1"/>
    </source>
</evidence>
<organism evidence="2 3">
    <name type="scientific">Neocallimastix californiae</name>
    <dbReference type="NCBI Taxonomy" id="1754190"/>
    <lineage>
        <taxon>Eukaryota</taxon>
        <taxon>Fungi</taxon>
        <taxon>Fungi incertae sedis</taxon>
        <taxon>Chytridiomycota</taxon>
        <taxon>Chytridiomycota incertae sedis</taxon>
        <taxon>Neocallimastigomycetes</taxon>
        <taxon>Neocallimastigales</taxon>
        <taxon>Neocallimastigaceae</taxon>
        <taxon>Neocallimastix</taxon>
    </lineage>
</organism>
<feature type="compositionally biased region" description="Polar residues" evidence="1">
    <location>
        <begin position="56"/>
        <end position="68"/>
    </location>
</feature>
<protein>
    <submittedName>
        <fullName evidence="2">Uncharacterized protein</fullName>
    </submittedName>
</protein>
<reference evidence="2 3" key="1">
    <citation type="submission" date="2016-08" db="EMBL/GenBank/DDBJ databases">
        <title>A Parts List for Fungal Cellulosomes Revealed by Comparative Genomics.</title>
        <authorList>
            <consortium name="DOE Joint Genome Institute"/>
            <person name="Haitjema C.H."/>
            <person name="Gilmore S.P."/>
            <person name="Henske J.K."/>
            <person name="Solomon K.V."/>
            <person name="De Groot R."/>
            <person name="Kuo A."/>
            <person name="Mondo S.J."/>
            <person name="Salamov A.A."/>
            <person name="Labutti K."/>
            <person name="Zhao Z."/>
            <person name="Chiniquy J."/>
            <person name="Barry K."/>
            <person name="Brewer H.M."/>
            <person name="Purvine S.O."/>
            <person name="Wright A.T."/>
            <person name="Boxma B."/>
            <person name="Van Alen T."/>
            <person name="Hackstein J.H."/>
            <person name="Baker S.E."/>
            <person name="Grigoriev I.V."/>
            <person name="O'Malley M.A."/>
        </authorList>
    </citation>
    <scope>NUCLEOTIDE SEQUENCE [LARGE SCALE GENOMIC DNA]</scope>
    <source>
        <strain evidence="2 3">G1</strain>
    </source>
</reference>
<feature type="compositionally biased region" description="Polar residues" evidence="1">
    <location>
        <begin position="1"/>
        <end position="48"/>
    </location>
</feature>
<dbReference type="Proteomes" id="UP000193920">
    <property type="component" value="Unassembled WGS sequence"/>
</dbReference>
<proteinExistence type="predicted"/>
<feature type="region of interest" description="Disordered" evidence="1">
    <location>
        <begin position="1"/>
        <end position="72"/>
    </location>
</feature>
<dbReference type="STRING" id="1754190.A0A1Y2BXJ6"/>
<dbReference type="EMBL" id="MCOG01000132">
    <property type="protein sequence ID" value="ORY39468.1"/>
    <property type="molecule type" value="Genomic_DNA"/>
</dbReference>
<comment type="caution">
    <text evidence="2">The sequence shown here is derived from an EMBL/GenBank/DDBJ whole genome shotgun (WGS) entry which is preliminary data.</text>
</comment>
<keyword evidence="3" id="KW-1185">Reference proteome</keyword>
<name>A0A1Y2BXJ6_9FUNG</name>
<evidence type="ECO:0000313" key="3">
    <source>
        <dbReference type="Proteomes" id="UP000193920"/>
    </source>
</evidence>
<gene>
    <name evidence="2" type="ORF">LY90DRAFT_510689</name>
</gene>
<accession>A0A1Y2BXJ6</accession>
<evidence type="ECO:0000256" key="1">
    <source>
        <dbReference type="SAM" id="MobiDB-lite"/>
    </source>
</evidence>